<keyword evidence="1 3" id="KW-0328">Glycosyltransferase</keyword>
<dbReference type="Pfam" id="PF01531">
    <property type="entry name" value="Glyco_transf_11"/>
    <property type="match status" value="1"/>
</dbReference>
<dbReference type="InterPro" id="IPR002516">
    <property type="entry name" value="Glyco_trans_11"/>
</dbReference>
<dbReference type="CDD" id="cd11301">
    <property type="entry name" value="Fut1_Fut2_like"/>
    <property type="match status" value="1"/>
</dbReference>
<dbReference type="Gene3D" id="3.40.50.11350">
    <property type="match status" value="1"/>
</dbReference>
<dbReference type="GO" id="GO:0005975">
    <property type="term" value="P:carbohydrate metabolic process"/>
    <property type="evidence" value="ECO:0007669"/>
    <property type="project" value="InterPro"/>
</dbReference>
<evidence type="ECO:0000256" key="1">
    <source>
        <dbReference type="ARBA" id="ARBA00022676"/>
    </source>
</evidence>
<protein>
    <submittedName>
        <fullName evidence="3">Alpha-1,2-fucosyltransferase</fullName>
    </submittedName>
</protein>
<dbReference type="RefSeq" id="WP_115543591.1">
    <property type="nucleotide sequence ID" value="NZ_NXLQ01000024.1"/>
</dbReference>
<dbReference type="AlphaFoldDB" id="A0A3D8IFW8"/>
<dbReference type="Proteomes" id="UP000256379">
    <property type="component" value="Unassembled WGS sequence"/>
</dbReference>
<gene>
    <name evidence="3" type="ORF">CQA53_08565</name>
</gene>
<reference evidence="3 4" key="1">
    <citation type="submission" date="2018-04" db="EMBL/GenBank/DDBJ databases">
        <title>Novel Campyloabacter and Helicobacter Species and Strains.</title>
        <authorList>
            <person name="Mannion A.J."/>
            <person name="Shen Z."/>
            <person name="Fox J.G."/>
        </authorList>
    </citation>
    <scope>NUCLEOTIDE SEQUENCE [LARGE SCALE GENOMIC DNA]</scope>
    <source>
        <strain evidence="3 4">MIT 17-337</strain>
    </source>
</reference>
<dbReference type="PANTHER" id="PTHR11927:SF9">
    <property type="entry name" value="L-FUCOSYLTRANSFERASE"/>
    <property type="match status" value="1"/>
</dbReference>
<keyword evidence="4" id="KW-1185">Reference proteome</keyword>
<evidence type="ECO:0000256" key="2">
    <source>
        <dbReference type="ARBA" id="ARBA00022679"/>
    </source>
</evidence>
<sequence>MFNKNSYFRGYFINLYYFDEFRDILLQDFTLKIPLDSKNLATKNRIVNTKDSVSLHIRRGDYLESVNYFIHLGSGYYNGALRALKKRVSKAHIFVFSNDIEWCKNHLLSSLDSHLIQDFTFEFVDNNGEGQAAFEMELMKTCQHNIIANSTFSWWAAYLNQNPQKIVICPNKMVYSKNEHKNYKKEWIKIDYIWGNELNE</sequence>
<dbReference type="GO" id="GO:0016020">
    <property type="term" value="C:membrane"/>
    <property type="evidence" value="ECO:0007669"/>
    <property type="project" value="InterPro"/>
</dbReference>
<evidence type="ECO:0000313" key="4">
    <source>
        <dbReference type="Proteomes" id="UP000256379"/>
    </source>
</evidence>
<organism evidence="3 4">
    <name type="scientific">Helicobacter didelphidarum</name>
    <dbReference type="NCBI Taxonomy" id="2040648"/>
    <lineage>
        <taxon>Bacteria</taxon>
        <taxon>Pseudomonadati</taxon>
        <taxon>Campylobacterota</taxon>
        <taxon>Epsilonproteobacteria</taxon>
        <taxon>Campylobacterales</taxon>
        <taxon>Helicobacteraceae</taxon>
        <taxon>Helicobacter</taxon>
    </lineage>
</organism>
<dbReference type="EMBL" id="NXLQ01000024">
    <property type="protein sequence ID" value="RDU63461.1"/>
    <property type="molecule type" value="Genomic_DNA"/>
</dbReference>
<keyword evidence="2 3" id="KW-0808">Transferase</keyword>
<proteinExistence type="predicted"/>
<name>A0A3D8IFW8_9HELI</name>
<comment type="caution">
    <text evidence="3">The sequence shown here is derived from an EMBL/GenBank/DDBJ whole genome shotgun (WGS) entry which is preliminary data.</text>
</comment>
<dbReference type="OrthoDB" id="9794601at2"/>
<dbReference type="PANTHER" id="PTHR11927">
    <property type="entry name" value="GALACTOSIDE 2-L-FUCOSYLTRANSFERASE"/>
    <property type="match status" value="1"/>
</dbReference>
<dbReference type="GO" id="GO:0008107">
    <property type="term" value="F:galactoside 2-alpha-L-fucosyltransferase activity"/>
    <property type="evidence" value="ECO:0007669"/>
    <property type="project" value="InterPro"/>
</dbReference>
<evidence type="ECO:0000313" key="3">
    <source>
        <dbReference type="EMBL" id="RDU63461.1"/>
    </source>
</evidence>
<accession>A0A3D8IFW8</accession>